<dbReference type="GO" id="GO:0006352">
    <property type="term" value="P:DNA-templated transcription initiation"/>
    <property type="evidence" value="ECO:0007669"/>
    <property type="project" value="InterPro"/>
</dbReference>
<keyword evidence="2" id="KW-0731">Sigma factor</keyword>
<keyword evidence="3" id="KW-0238">DNA-binding</keyword>
<reference evidence="6 7" key="1">
    <citation type="submission" date="2015-07" db="EMBL/GenBank/DDBJ databases">
        <title>The draft genome sequence of Leadbetterella sp. JN14-9.</title>
        <authorList>
            <person name="Liu Y."/>
            <person name="Du J."/>
            <person name="Shao Z."/>
        </authorList>
    </citation>
    <scope>NUCLEOTIDE SEQUENCE [LARGE SCALE GENOMIC DNA]</scope>
    <source>
        <strain evidence="6 7">JN14-9</strain>
    </source>
</reference>
<evidence type="ECO:0000256" key="2">
    <source>
        <dbReference type="ARBA" id="ARBA00023082"/>
    </source>
</evidence>
<dbReference type="Gene3D" id="1.10.1740.10">
    <property type="match status" value="1"/>
</dbReference>
<comment type="caution">
    <text evidence="6">The sequence shown here is derived from an EMBL/GenBank/DDBJ whole genome shotgun (WGS) entry which is preliminary data.</text>
</comment>
<dbReference type="Proteomes" id="UP000050454">
    <property type="component" value="Unassembled WGS sequence"/>
</dbReference>
<dbReference type="STRING" id="1605367.AFM12_06180"/>
<evidence type="ECO:0000313" key="7">
    <source>
        <dbReference type="Proteomes" id="UP000050454"/>
    </source>
</evidence>
<gene>
    <name evidence="6" type="ORF">AFM12_06180</name>
</gene>
<dbReference type="InterPro" id="IPR014284">
    <property type="entry name" value="RNA_pol_sigma-70_dom"/>
</dbReference>
<name>A0A0P7C4Q9_9BACT</name>
<dbReference type="Pfam" id="PF04542">
    <property type="entry name" value="Sigma70_r2"/>
    <property type="match status" value="1"/>
</dbReference>
<dbReference type="EMBL" id="LGTQ01000006">
    <property type="protein sequence ID" value="KPM48245.1"/>
    <property type="molecule type" value="Genomic_DNA"/>
</dbReference>
<protein>
    <recommendedName>
        <fullName evidence="5">RNA polymerase sigma-70 region 2 domain-containing protein</fullName>
    </recommendedName>
</protein>
<sequence length="203" mass="23386">MPQNAALSEEEVLLRIQSNHQINSAVSWLYARYYDRLETLILRNSGSADDAADIIQETMIAFINIVQQGKFRGESGVNTFLQSIARNLWLGKLRKGKSQAKLHENWGEEAKQESVDLEKELQYKEATDLVSGIFKNLGEACQKLLNLFYFKELSMKEILPEMNFENEQVLRNKKTKCMKSLMAEIKQKPVWAETLKSALQKLR</sequence>
<dbReference type="SUPFAM" id="SSF88946">
    <property type="entry name" value="Sigma2 domain of RNA polymerase sigma factors"/>
    <property type="match status" value="1"/>
</dbReference>
<organism evidence="6 7">
    <name type="scientific">Jiulongibacter sediminis</name>
    <dbReference type="NCBI Taxonomy" id="1605367"/>
    <lineage>
        <taxon>Bacteria</taxon>
        <taxon>Pseudomonadati</taxon>
        <taxon>Bacteroidota</taxon>
        <taxon>Cytophagia</taxon>
        <taxon>Cytophagales</taxon>
        <taxon>Leadbetterellaceae</taxon>
        <taxon>Jiulongibacter</taxon>
    </lineage>
</organism>
<accession>A0A0P7C4Q9</accession>
<keyword evidence="7" id="KW-1185">Reference proteome</keyword>
<evidence type="ECO:0000313" key="6">
    <source>
        <dbReference type="EMBL" id="KPM48245.1"/>
    </source>
</evidence>
<feature type="domain" description="RNA polymerase sigma-70 region 2" evidence="5">
    <location>
        <begin position="29"/>
        <end position="97"/>
    </location>
</feature>
<keyword evidence="4" id="KW-0804">Transcription</keyword>
<dbReference type="OrthoDB" id="1116697at2"/>
<evidence type="ECO:0000256" key="4">
    <source>
        <dbReference type="ARBA" id="ARBA00023163"/>
    </source>
</evidence>
<keyword evidence="1" id="KW-0805">Transcription regulation</keyword>
<evidence type="ECO:0000256" key="1">
    <source>
        <dbReference type="ARBA" id="ARBA00023015"/>
    </source>
</evidence>
<evidence type="ECO:0000259" key="5">
    <source>
        <dbReference type="Pfam" id="PF04542"/>
    </source>
</evidence>
<dbReference type="RefSeq" id="WP_055145383.1">
    <property type="nucleotide sequence ID" value="NZ_JXSZ01000006.1"/>
</dbReference>
<dbReference type="InterPro" id="IPR013325">
    <property type="entry name" value="RNA_pol_sigma_r2"/>
</dbReference>
<dbReference type="AlphaFoldDB" id="A0A0P7C4Q9"/>
<dbReference type="PANTHER" id="PTHR43133">
    <property type="entry name" value="RNA POLYMERASE ECF-TYPE SIGMA FACTO"/>
    <property type="match status" value="1"/>
</dbReference>
<dbReference type="GO" id="GO:0003677">
    <property type="term" value="F:DNA binding"/>
    <property type="evidence" value="ECO:0007669"/>
    <property type="project" value="UniProtKB-KW"/>
</dbReference>
<evidence type="ECO:0000256" key="3">
    <source>
        <dbReference type="ARBA" id="ARBA00023125"/>
    </source>
</evidence>
<dbReference type="PANTHER" id="PTHR43133:SF8">
    <property type="entry name" value="RNA POLYMERASE SIGMA FACTOR HI_1459-RELATED"/>
    <property type="match status" value="1"/>
</dbReference>
<dbReference type="GO" id="GO:0016987">
    <property type="term" value="F:sigma factor activity"/>
    <property type="evidence" value="ECO:0007669"/>
    <property type="project" value="UniProtKB-KW"/>
</dbReference>
<dbReference type="InterPro" id="IPR007627">
    <property type="entry name" value="RNA_pol_sigma70_r2"/>
</dbReference>
<dbReference type="NCBIfam" id="TIGR02937">
    <property type="entry name" value="sigma70-ECF"/>
    <property type="match status" value="1"/>
</dbReference>
<proteinExistence type="predicted"/>
<dbReference type="InterPro" id="IPR039425">
    <property type="entry name" value="RNA_pol_sigma-70-like"/>
</dbReference>